<evidence type="ECO:0000256" key="1">
    <source>
        <dbReference type="SAM" id="Phobius"/>
    </source>
</evidence>
<accession>A0A239ILK8</accession>
<evidence type="ECO:0000313" key="3">
    <source>
        <dbReference type="Proteomes" id="UP000198281"/>
    </source>
</evidence>
<keyword evidence="1" id="KW-1133">Transmembrane helix</keyword>
<keyword evidence="1" id="KW-0812">Transmembrane</keyword>
<organism evidence="2 3">
    <name type="scientific">Edaphosphingomonas laterariae</name>
    <dbReference type="NCBI Taxonomy" id="861865"/>
    <lineage>
        <taxon>Bacteria</taxon>
        <taxon>Pseudomonadati</taxon>
        <taxon>Pseudomonadota</taxon>
        <taxon>Alphaproteobacteria</taxon>
        <taxon>Sphingomonadales</taxon>
        <taxon>Rhizorhabdaceae</taxon>
        <taxon>Edaphosphingomonas</taxon>
    </lineage>
</organism>
<reference evidence="3" key="1">
    <citation type="submission" date="2017-06" db="EMBL/GenBank/DDBJ databases">
        <authorList>
            <person name="Varghese N."/>
            <person name="Submissions S."/>
        </authorList>
    </citation>
    <scope>NUCLEOTIDE SEQUENCE [LARGE SCALE GENOMIC DNA]</scope>
    <source>
        <strain evidence="3">LNB2</strain>
    </source>
</reference>
<protein>
    <submittedName>
        <fullName evidence="2">Uncharacterized protein</fullName>
    </submittedName>
</protein>
<keyword evidence="3" id="KW-1185">Reference proteome</keyword>
<dbReference type="EMBL" id="FZOS01000025">
    <property type="protein sequence ID" value="SNS94098.1"/>
    <property type="molecule type" value="Genomic_DNA"/>
</dbReference>
<keyword evidence="1" id="KW-0472">Membrane</keyword>
<name>A0A239ILK8_9SPHN</name>
<proteinExistence type="predicted"/>
<sequence length="49" mass="5514">MKEFWSRSSEEREQARALASGERRSFGRGLLVALPLAALLWLLLAWAVA</sequence>
<dbReference type="AlphaFoldDB" id="A0A239ILK8"/>
<evidence type="ECO:0000313" key="2">
    <source>
        <dbReference type="EMBL" id="SNS94098.1"/>
    </source>
</evidence>
<gene>
    <name evidence="2" type="ORF">SAMN06295912_12528</name>
</gene>
<dbReference type="Proteomes" id="UP000198281">
    <property type="component" value="Unassembled WGS sequence"/>
</dbReference>
<feature type="transmembrane region" description="Helical" evidence="1">
    <location>
        <begin position="30"/>
        <end position="48"/>
    </location>
</feature>